<dbReference type="EMBL" id="CP027059">
    <property type="protein sequence ID" value="UQZ83932.1"/>
    <property type="molecule type" value="Genomic_DNA"/>
</dbReference>
<dbReference type="RefSeq" id="WP_249865897.1">
    <property type="nucleotide sequence ID" value="NZ_CP027059.1"/>
</dbReference>
<keyword evidence="1" id="KW-0732">Signal</keyword>
<dbReference type="Proteomes" id="UP001057134">
    <property type="component" value="Chromosome"/>
</dbReference>
<gene>
    <name evidence="3" type="primary">ancA_6</name>
    <name evidence="3" type="ORF">SK3146_03139</name>
</gene>
<dbReference type="PANTHER" id="PTHR43308:SF5">
    <property type="entry name" value="S-LAYER PROTEIN _ PEPTIDOGLYCAN ENDO-BETA-N-ACETYLGLUCOSAMINIDASE"/>
    <property type="match status" value="1"/>
</dbReference>
<dbReference type="Pfam" id="PF00395">
    <property type="entry name" value="SLH"/>
    <property type="match status" value="2"/>
</dbReference>
<dbReference type="PANTHER" id="PTHR43308">
    <property type="entry name" value="OUTER MEMBRANE PROTEIN ALPHA-RELATED"/>
    <property type="match status" value="1"/>
</dbReference>
<reference evidence="3" key="1">
    <citation type="submission" date="2018-02" db="EMBL/GenBank/DDBJ databases">
        <authorList>
            <person name="Kim S.-K."/>
            <person name="Jung H.-I."/>
            <person name="Lee S.-W."/>
        </authorList>
    </citation>
    <scope>NUCLEOTIDE SEQUENCE</scope>
    <source>
        <strain evidence="3">SK3146</strain>
    </source>
</reference>
<dbReference type="PROSITE" id="PS51272">
    <property type="entry name" value="SLH"/>
    <property type="match status" value="3"/>
</dbReference>
<evidence type="ECO:0000256" key="1">
    <source>
        <dbReference type="SAM" id="SignalP"/>
    </source>
</evidence>
<feature type="domain" description="SLH" evidence="2">
    <location>
        <begin position="99"/>
        <end position="168"/>
    </location>
</feature>
<protein>
    <submittedName>
        <fullName evidence="3">Cellulosome-anchoring protein</fullName>
    </submittedName>
</protein>
<sequence>MKNKTRRIKGVWLMWLVMIGLALPALPARADAEFSDVDPQKNSWAVGSIYLMAQKQVLTGYPDGTFRPNQTISKAEWTAMIYRLFDKYRPNLYATGLQKIDGFADVSPEHWAYKPISEIYSHSFNWGVYGLSNMGQLTFRPDMQLTRLQLADMLYSFFDTRLIDRRMSPNDICSVVSDFKDIPYTMYGNKNQYEDAAKTDGRYDAAGSAATLAGEVLPVLFLGTGKSDCSFGTDAFSNAQASSLASLQASGIMTANELGYFRPLDKVTRAEAVTILNRIYNYLSKNYWLGDYTTIQLDQTGAGSSGGSAGSGGGGSGSSGVYNPDTSSYYPDWQDTGGDISGSWSNDSIVNVTDYFDDKGVLTKNLQNGEIEAAVLPKENRYLTVDLQSQDKVDLYLILDGKIAFLKQEELPKTIELDGIKLVGFRTLQRNPNPMRVGGTTATLTVKLSVDKPDTSKPGKKK</sequence>
<evidence type="ECO:0000313" key="4">
    <source>
        <dbReference type="Proteomes" id="UP001057134"/>
    </source>
</evidence>
<dbReference type="InterPro" id="IPR001119">
    <property type="entry name" value="SLH_dom"/>
</dbReference>
<name>A0ABY4RRE3_9BACL</name>
<evidence type="ECO:0000259" key="2">
    <source>
        <dbReference type="PROSITE" id="PS51272"/>
    </source>
</evidence>
<feature type="signal peptide" evidence="1">
    <location>
        <begin position="1"/>
        <end position="30"/>
    </location>
</feature>
<feature type="chain" id="PRO_5047508616" evidence="1">
    <location>
        <begin position="31"/>
        <end position="462"/>
    </location>
</feature>
<evidence type="ECO:0000313" key="3">
    <source>
        <dbReference type="EMBL" id="UQZ83932.1"/>
    </source>
</evidence>
<accession>A0ABY4RRE3</accession>
<proteinExistence type="predicted"/>
<dbReference type="InterPro" id="IPR051465">
    <property type="entry name" value="Cell_Envelope_Struct_Comp"/>
</dbReference>
<reference evidence="3" key="2">
    <citation type="journal article" date="2021" name="J Anim Sci Technol">
        <title>Complete genome sequence of Paenibacillus konkukensis sp. nov. SK3146 as a potential probiotic strain.</title>
        <authorList>
            <person name="Jung H.I."/>
            <person name="Park S."/>
            <person name="Niu K.M."/>
            <person name="Lee S.W."/>
            <person name="Kothari D."/>
            <person name="Yi K.J."/>
            <person name="Kim S.K."/>
        </authorList>
    </citation>
    <scope>NUCLEOTIDE SEQUENCE</scope>
    <source>
        <strain evidence="3">SK3146</strain>
    </source>
</reference>
<feature type="domain" description="SLH" evidence="2">
    <location>
        <begin position="227"/>
        <end position="290"/>
    </location>
</feature>
<keyword evidence="4" id="KW-1185">Reference proteome</keyword>
<feature type="domain" description="SLH" evidence="2">
    <location>
        <begin position="31"/>
        <end position="95"/>
    </location>
</feature>
<organism evidence="3 4">
    <name type="scientific">Paenibacillus konkukensis</name>
    <dbReference type="NCBI Taxonomy" id="2020716"/>
    <lineage>
        <taxon>Bacteria</taxon>
        <taxon>Bacillati</taxon>
        <taxon>Bacillota</taxon>
        <taxon>Bacilli</taxon>
        <taxon>Bacillales</taxon>
        <taxon>Paenibacillaceae</taxon>
        <taxon>Paenibacillus</taxon>
    </lineage>
</organism>